<dbReference type="Proteomes" id="UP000050794">
    <property type="component" value="Unassembled WGS sequence"/>
</dbReference>
<feature type="compositionally biased region" description="Low complexity" evidence="1">
    <location>
        <begin position="83"/>
        <end position="96"/>
    </location>
</feature>
<reference evidence="5" key="1">
    <citation type="submission" date="2016-06" db="UniProtKB">
        <authorList>
            <consortium name="WormBaseParasite"/>
        </authorList>
    </citation>
    <scope>IDENTIFICATION</scope>
</reference>
<proteinExistence type="predicted"/>
<organism evidence="4 5">
    <name type="scientific">Toxocara canis</name>
    <name type="common">Canine roundworm</name>
    <dbReference type="NCBI Taxonomy" id="6265"/>
    <lineage>
        <taxon>Eukaryota</taxon>
        <taxon>Metazoa</taxon>
        <taxon>Ecdysozoa</taxon>
        <taxon>Nematoda</taxon>
        <taxon>Chromadorea</taxon>
        <taxon>Rhabditida</taxon>
        <taxon>Spirurina</taxon>
        <taxon>Ascaridomorpha</taxon>
        <taxon>Ascaridoidea</taxon>
        <taxon>Toxocaridae</taxon>
        <taxon>Toxocara</taxon>
    </lineage>
</organism>
<dbReference type="InterPro" id="IPR000504">
    <property type="entry name" value="RRM_dom"/>
</dbReference>
<dbReference type="AlphaFoldDB" id="A0A183U0G3"/>
<feature type="domain" description="RRM" evidence="2">
    <location>
        <begin position="103"/>
        <end position="140"/>
    </location>
</feature>
<evidence type="ECO:0000313" key="4">
    <source>
        <dbReference type="Proteomes" id="UP000050794"/>
    </source>
</evidence>
<dbReference type="Gene3D" id="3.30.70.330">
    <property type="match status" value="1"/>
</dbReference>
<keyword evidence="4" id="KW-1185">Reference proteome</keyword>
<feature type="region of interest" description="Disordered" evidence="1">
    <location>
        <begin position="1"/>
        <end position="54"/>
    </location>
</feature>
<feature type="compositionally biased region" description="Polar residues" evidence="1">
    <location>
        <begin position="11"/>
        <end position="35"/>
    </location>
</feature>
<evidence type="ECO:0000259" key="2">
    <source>
        <dbReference type="Pfam" id="PF00076"/>
    </source>
</evidence>
<protein>
    <submittedName>
        <fullName evidence="5">RRM domain-containing protein</fullName>
    </submittedName>
</protein>
<evidence type="ECO:0000313" key="5">
    <source>
        <dbReference type="WBParaSite" id="TCNE_0000198301-mRNA-1"/>
    </source>
</evidence>
<dbReference type="GO" id="GO:0003723">
    <property type="term" value="F:RNA binding"/>
    <property type="evidence" value="ECO:0007669"/>
    <property type="project" value="InterPro"/>
</dbReference>
<dbReference type="SUPFAM" id="SSF54928">
    <property type="entry name" value="RNA-binding domain, RBD"/>
    <property type="match status" value="1"/>
</dbReference>
<dbReference type="Pfam" id="PF00076">
    <property type="entry name" value="RRM_1"/>
    <property type="match status" value="1"/>
</dbReference>
<name>A0A183U0G3_TOXCA</name>
<evidence type="ECO:0000256" key="1">
    <source>
        <dbReference type="SAM" id="MobiDB-lite"/>
    </source>
</evidence>
<sequence>MLVLQQRRPIVTTTSKSGGENNITASQSPRTNSVNERLADSGDDYETNCYDQRKPKMDGQTTALIMQTQTLNGNSTNKYQYASSSSIPPASPCSESGESKTNLIINYLPQTMSQEEVRSLFSSMGEIDSCKLVRDKITGTFVALIK</sequence>
<dbReference type="WBParaSite" id="TCNE_0000198301-mRNA-1">
    <property type="protein sequence ID" value="TCNE_0000198301-mRNA-1"/>
    <property type="gene ID" value="TCNE_0000198301"/>
</dbReference>
<evidence type="ECO:0000313" key="3">
    <source>
        <dbReference type="EMBL" id="VDM27201.1"/>
    </source>
</evidence>
<accession>A0A183U0G3</accession>
<dbReference type="EMBL" id="UYWY01001763">
    <property type="protein sequence ID" value="VDM27201.1"/>
    <property type="molecule type" value="Genomic_DNA"/>
</dbReference>
<feature type="region of interest" description="Disordered" evidence="1">
    <location>
        <begin position="76"/>
        <end position="96"/>
    </location>
</feature>
<dbReference type="InterPro" id="IPR035979">
    <property type="entry name" value="RBD_domain_sf"/>
</dbReference>
<reference evidence="3 4" key="2">
    <citation type="submission" date="2018-11" db="EMBL/GenBank/DDBJ databases">
        <authorList>
            <consortium name="Pathogen Informatics"/>
        </authorList>
    </citation>
    <scope>NUCLEOTIDE SEQUENCE [LARGE SCALE GENOMIC DNA]</scope>
</reference>
<dbReference type="InterPro" id="IPR012677">
    <property type="entry name" value="Nucleotide-bd_a/b_plait_sf"/>
</dbReference>
<gene>
    <name evidence="3" type="ORF">TCNE_LOCUS1983</name>
</gene>